<evidence type="ECO:0000259" key="1">
    <source>
        <dbReference type="Pfam" id="PF04577"/>
    </source>
</evidence>
<dbReference type="Pfam" id="PF04577">
    <property type="entry name" value="Glyco_transf_61"/>
    <property type="match status" value="1"/>
</dbReference>
<sequence length="392" mass="44514">MEINNLPGRTIRKLRSEGASELLEEGKNTLLIDFLYYRFIYEYILRERLEILSREEIRQKSDLKKQYEGLIRLKGNRGFRGQPEPEYYEAGDRFVCEVSNAKVLGPAGPGVTPDGKIIADTVGTPPLTHRRVGISLSQSMSTNGVKRTIDLLSGSGETSQKFDQAAIALPPWKNYYHWMVECLIRIRLLEEYGSDTGIYPTLLVPGNLSSWMTESLEIIDYQGEIRKWDGGTASIDTLVVPTFPDPTPTECVWLRNRMRTDDLNKTGTERIFIARDDATVRRVTNIDAVQGVLNRYDIETHVLGQLSVHEQIDLFSRAELVVATHGAGLTNIIFGYDLSVVEIFGDKKMATFDRIAENMSHKYSYLDCQQRGPDIKVDTRRLETAIRRALED</sequence>
<protein>
    <submittedName>
        <fullName evidence="2">Glycosyltransferase family 61 protein</fullName>
    </submittedName>
</protein>
<name>A0A8A2VH34_9EURY</name>
<dbReference type="EMBL" id="CP071462">
    <property type="protein sequence ID" value="QSW99642.1"/>
    <property type="molecule type" value="Genomic_DNA"/>
</dbReference>
<accession>A0A8A2VH34</accession>
<reference evidence="2 3" key="1">
    <citation type="submission" date="2021-03" db="EMBL/GenBank/DDBJ databases">
        <title>Haloterrigena longa sp. nov. and Haloterrigena limicola sp. nov., extremely halophilic archaea isolated from a salt lake.</title>
        <authorList>
            <person name="Henglin C."/>
        </authorList>
    </citation>
    <scope>NUCLEOTIDE SEQUENCE [LARGE SCALE GENOMIC DNA]</scope>
    <source>
        <strain evidence="2 3">KZCA68</strain>
    </source>
</reference>
<dbReference type="RefSeq" id="WP_207289248.1">
    <property type="nucleotide sequence ID" value="NZ_CP071462.1"/>
</dbReference>
<dbReference type="AlphaFoldDB" id="A0A8A2VH34"/>
<keyword evidence="3" id="KW-1185">Reference proteome</keyword>
<gene>
    <name evidence="2" type="ORF">J0X25_01380</name>
</gene>
<evidence type="ECO:0000313" key="3">
    <source>
        <dbReference type="Proteomes" id="UP000663203"/>
    </source>
</evidence>
<organism evidence="2 3">
    <name type="scientific">Haloterrigena alkaliphila</name>
    <dbReference type="NCBI Taxonomy" id="2816475"/>
    <lineage>
        <taxon>Archaea</taxon>
        <taxon>Methanobacteriati</taxon>
        <taxon>Methanobacteriota</taxon>
        <taxon>Stenosarchaea group</taxon>
        <taxon>Halobacteria</taxon>
        <taxon>Halobacteriales</taxon>
        <taxon>Natrialbaceae</taxon>
        <taxon>Haloterrigena</taxon>
    </lineage>
</organism>
<dbReference type="Proteomes" id="UP000663203">
    <property type="component" value="Chromosome"/>
</dbReference>
<dbReference type="GO" id="GO:0016757">
    <property type="term" value="F:glycosyltransferase activity"/>
    <property type="evidence" value="ECO:0007669"/>
    <property type="project" value="InterPro"/>
</dbReference>
<dbReference type="KEGG" id="hakz:J0X25_01380"/>
<feature type="domain" description="Glycosyltransferase 61 catalytic" evidence="1">
    <location>
        <begin position="175"/>
        <end position="334"/>
    </location>
</feature>
<evidence type="ECO:0000313" key="2">
    <source>
        <dbReference type="EMBL" id="QSW99642.1"/>
    </source>
</evidence>
<dbReference type="GeneID" id="63185915"/>
<dbReference type="InterPro" id="IPR049625">
    <property type="entry name" value="Glyco_transf_61_cat"/>
</dbReference>
<proteinExistence type="predicted"/>